<keyword evidence="1" id="KW-0472">Membrane</keyword>
<dbReference type="VEuPathDB" id="VectorBase:GPPI049772"/>
<evidence type="ECO:0000256" key="1">
    <source>
        <dbReference type="SAM" id="Phobius"/>
    </source>
</evidence>
<sequence>MTITSQIRVCCLQCVALHAHPKLITQIHSVRILKTKMKKKKKYHLIATRPMHRNQRNKNAYQQTKRRTVLRRLMKILLTIMITALHAQ</sequence>
<dbReference type="AlphaFoldDB" id="A0A1B0C5M1"/>
<protein>
    <submittedName>
        <fullName evidence="2">Uncharacterized protein</fullName>
    </submittedName>
</protein>
<proteinExistence type="predicted"/>
<evidence type="ECO:0000313" key="2">
    <source>
        <dbReference type="EnsemblMetazoa" id="GPPI049772-PA"/>
    </source>
</evidence>
<dbReference type="EMBL" id="JXJN01026065">
    <property type="status" value="NOT_ANNOTATED_CDS"/>
    <property type="molecule type" value="Genomic_DNA"/>
</dbReference>
<reference evidence="2" key="2">
    <citation type="submission" date="2020-05" db="UniProtKB">
        <authorList>
            <consortium name="EnsemblMetazoa"/>
        </authorList>
    </citation>
    <scope>IDENTIFICATION</scope>
    <source>
        <strain evidence="2">IAEA</strain>
    </source>
</reference>
<organism evidence="2 3">
    <name type="scientific">Glossina palpalis gambiensis</name>
    <dbReference type="NCBI Taxonomy" id="67801"/>
    <lineage>
        <taxon>Eukaryota</taxon>
        <taxon>Metazoa</taxon>
        <taxon>Ecdysozoa</taxon>
        <taxon>Arthropoda</taxon>
        <taxon>Hexapoda</taxon>
        <taxon>Insecta</taxon>
        <taxon>Pterygota</taxon>
        <taxon>Neoptera</taxon>
        <taxon>Endopterygota</taxon>
        <taxon>Diptera</taxon>
        <taxon>Brachycera</taxon>
        <taxon>Muscomorpha</taxon>
        <taxon>Hippoboscoidea</taxon>
        <taxon>Glossinidae</taxon>
        <taxon>Glossina</taxon>
    </lineage>
</organism>
<keyword evidence="1" id="KW-0812">Transmembrane</keyword>
<reference evidence="3" key="1">
    <citation type="submission" date="2015-01" db="EMBL/GenBank/DDBJ databases">
        <authorList>
            <person name="Aksoy S."/>
            <person name="Warren W."/>
            <person name="Wilson R.K."/>
        </authorList>
    </citation>
    <scope>NUCLEOTIDE SEQUENCE [LARGE SCALE GENOMIC DNA]</scope>
    <source>
        <strain evidence="3">IAEA</strain>
    </source>
</reference>
<dbReference type="Proteomes" id="UP000092460">
    <property type="component" value="Unassembled WGS sequence"/>
</dbReference>
<keyword evidence="1" id="KW-1133">Transmembrane helix</keyword>
<feature type="transmembrane region" description="Helical" evidence="1">
    <location>
        <begin position="69"/>
        <end position="87"/>
    </location>
</feature>
<name>A0A1B0C5M1_9MUSC</name>
<keyword evidence="3" id="KW-1185">Reference proteome</keyword>
<dbReference type="EnsemblMetazoa" id="GPPI049772-RA">
    <property type="protein sequence ID" value="GPPI049772-PA"/>
    <property type="gene ID" value="GPPI049772"/>
</dbReference>
<accession>A0A1B0C5M1</accession>
<evidence type="ECO:0000313" key="3">
    <source>
        <dbReference type="Proteomes" id="UP000092460"/>
    </source>
</evidence>